<evidence type="ECO:0000313" key="4">
    <source>
        <dbReference type="Proteomes" id="UP001227101"/>
    </source>
</evidence>
<organism evidence="3 4">
    <name type="scientific">Amycolatopsis nalaikhensis</name>
    <dbReference type="NCBI Taxonomy" id="715472"/>
    <lineage>
        <taxon>Bacteria</taxon>
        <taxon>Bacillati</taxon>
        <taxon>Actinomycetota</taxon>
        <taxon>Actinomycetes</taxon>
        <taxon>Pseudonocardiales</taxon>
        <taxon>Pseudonocardiaceae</taxon>
        <taxon>Amycolatopsis</taxon>
    </lineage>
</organism>
<evidence type="ECO:0000256" key="1">
    <source>
        <dbReference type="ARBA" id="ARBA00008791"/>
    </source>
</evidence>
<evidence type="ECO:0000313" key="3">
    <source>
        <dbReference type="EMBL" id="WIV53986.1"/>
    </source>
</evidence>
<gene>
    <name evidence="3" type="ORF">QP939_34655</name>
</gene>
<dbReference type="SUPFAM" id="SSF52402">
    <property type="entry name" value="Adenine nucleotide alpha hydrolases-like"/>
    <property type="match status" value="2"/>
</dbReference>
<dbReference type="InterPro" id="IPR006016">
    <property type="entry name" value="UspA"/>
</dbReference>
<name>A0ABY8XEF3_9PSEU</name>
<dbReference type="PANTHER" id="PTHR31964">
    <property type="entry name" value="ADENINE NUCLEOTIDE ALPHA HYDROLASES-LIKE SUPERFAMILY PROTEIN"/>
    <property type="match status" value="1"/>
</dbReference>
<comment type="similarity">
    <text evidence="1">Belongs to the universal stress protein A family.</text>
</comment>
<dbReference type="PANTHER" id="PTHR31964:SF113">
    <property type="entry name" value="USPA DOMAIN-CONTAINING PROTEIN"/>
    <property type="match status" value="1"/>
</dbReference>
<dbReference type="Pfam" id="PF00582">
    <property type="entry name" value="Usp"/>
    <property type="match status" value="2"/>
</dbReference>
<reference evidence="3 4" key="1">
    <citation type="submission" date="2023-06" db="EMBL/GenBank/DDBJ databases">
        <authorList>
            <person name="Oyuntsetseg B."/>
            <person name="Kim S.B."/>
        </authorList>
    </citation>
    <scope>NUCLEOTIDE SEQUENCE [LARGE SCALE GENOMIC DNA]</scope>
    <source>
        <strain evidence="3 4">2-2</strain>
    </source>
</reference>
<keyword evidence="4" id="KW-1185">Reference proteome</keyword>
<dbReference type="Proteomes" id="UP001227101">
    <property type="component" value="Chromosome"/>
</dbReference>
<accession>A0ABY8XEF3</accession>
<dbReference type="RefSeq" id="WP_285450521.1">
    <property type="nucleotide sequence ID" value="NZ_CP127173.1"/>
</dbReference>
<feature type="domain" description="UspA" evidence="2">
    <location>
        <begin position="5"/>
        <end position="143"/>
    </location>
</feature>
<protein>
    <submittedName>
        <fullName evidence="3">Universal stress protein</fullName>
    </submittedName>
</protein>
<dbReference type="EMBL" id="CP127173">
    <property type="protein sequence ID" value="WIV53986.1"/>
    <property type="molecule type" value="Genomic_DNA"/>
</dbReference>
<dbReference type="PRINTS" id="PR01438">
    <property type="entry name" value="UNVRSLSTRESS"/>
</dbReference>
<feature type="domain" description="UspA" evidence="2">
    <location>
        <begin position="156"/>
        <end position="290"/>
    </location>
</feature>
<proteinExistence type="inferred from homology"/>
<dbReference type="InterPro" id="IPR014729">
    <property type="entry name" value="Rossmann-like_a/b/a_fold"/>
</dbReference>
<sequence>MRRRRPVVVGVDGTESAHDALDWAAAEAAARRLPLRVVHAYATAVSWAVLGELPRPYENIGVPDAARLVIEQAVQRARYVAAELEISTRLLTGAGAPALLAQSADAELLVLGSRGLGGVRGLFGGSVSFRVAARAACPVVVVRPMQPTTPGRSAARVVVGVNGSQRCERTIEFAVRAAAQRGVGVTAVHAWSVRGTADVAAVTDDWSLAEAAEWRTFQRVFDPWRSRLATAQIELRLVPGRAQDVLVAESAGAALVVVGSRGRGGVRAALGGSVSQAVLQHAGCPVAVVREQPA</sequence>
<evidence type="ECO:0000259" key="2">
    <source>
        <dbReference type="Pfam" id="PF00582"/>
    </source>
</evidence>
<dbReference type="InterPro" id="IPR006015">
    <property type="entry name" value="Universal_stress_UspA"/>
</dbReference>
<dbReference type="Gene3D" id="3.40.50.620">
    <property type="entry name" value="HUPs"/>
    <property type="match status" value="2"/>
</dbReference>